<keyword evidence="13" id="KW-1185">Reference proteome</keyword>
<gene>
    <name evidence="12" type="ORF">WN48_02607</name>
</gene>
<evidence type="ECO:0000256" key="7">
    <source>
        <dbReference type="ARBA" id="ARBA00024603"/>
    </source>
</evidence>
<dbReference type="InterPro" id="IPR001567">
    <property type="entry name" value="Pept_M3A_M3B_dom"/>
</dbReference>
<dbReference type="Pfam" id="PF01432">
    <property type="entry name" value="Peptidase_M3"/>
    <property type="match status" value="1"/>
</dbReference>
<dbReference type="PANTHER" id="PTHR11804:SF83">
    <property type="entry name" value="LD37516P"/>
    <property type="match status" value="1"/>
</dbReference>
<evidence type="ECO:0000256" key="3">
    <source>
        <dbReference type="ARBA" id="ARBA00022723"/>
    </source>
</evidence>
<keyword evidence="5 9" id="KW-0862">Zinc</keyword>
<dbReference type="InterPro" id="IPR024077">
    <property type="entry name" value="Neurolysin/TOP_dom2"/>
</dbReference>
<evidence type="ECO:0000256" key="4">
    <source>
        <dbReference type="ARBA" id="ARBA00022801"/>
    </source>
</evidence>
<accession>A0A310S737</accession>
<dbReference type="CDD" id="cd06456">
    <property type="entry name" value="M3A_DCP"/>
    <property type="match status" value="1"/>
</dbReference>
<dbReference type="Gene3D" id="1.10.1370.10">
    <property type="entry name" value="Neurolysin, domain 3"/>
    <property type="match status" value="1"/>
</dbReference>
<evidence type="ECO:0000256" key="5">
    <source>
        <dbReference type="ARBA" id="ARBA00022833"/>
    </source>
</evidence>
<keyword evidence="2 9" id="KW-0645">Protease</keyword>
<dbReference type="GO" id="GO:0004222">
    <property type="term" value="F:metalloendopeptidase activity"/>
    <property type="evidence" value="ECO:0007669"/>
    <property type="project" value="UniProtKB-EC"/>
</dbReference>
<evidence type="ECO:0000259" key="10">
    <source>
        <dbReference type="Pfam" id="PF01432"/>
    </source>
</evidence>
<evidence type="ECO:0000313" key="12">
    <source>
        <dbReference type="EMBL" id="OAD52206.1"/>
    </source>
</evidence>
<organism evidence="12 13">
    <name type="scientific">Eufriesea mexicana</name>
    <dbReference type="NCBI Taxonomy" id="516756"/>
    <lineage>
        <taxon>Eukaryota</taxon>
        <taxon>Metazoa</taxon>
        <taxon>Ecdysozoa</taxon>
        <taxon>Arthropoda</taxon>
        <taxon>Hexapoda</taxon>
        <taxon>Insecta</taxon>
        <taxon>Pterygota</taxon>
        <taxon>Neoptera</taxon>
        <taxon>Endopterygota</taxon>
        <taxon>Hymenoptera</taxon>
        <taxon>Apocrita</taxon>
        <taxon>Aculeata</taxon>
        <taxon>Apoidea</taxon>
        <taxon>Anthophila</taxon>
        <taxon>Apidae</taxon>
        <taxon>Eufriesea</taxon>
    </lineage>
</organism>
<sequence length="748" mass="86802">MMFLKNMKVATFYGKRIILSQNSLLKTPKRNGYLILVPEIGEDLPGKYPLLKEDRTPEFTNVTIEKCVAVIGRQTLELEEKVKSLAKDIENVNDISPENLFKNVLDPLEDMSNSLSITWGIAKTLYVGNQSVMPTQCYITIDRRAKRADAFKYVSKPIYQACKNVLNNSENKLTVEQRRVLTKYVLEGKLNALELSGKKSQQFTALKLWLLETLEKYSQKVEVATNNLSFILRDPADVRGFPEDLLKALAQDSTQYLTGPWIIRLTPNIVEPLLEYCPNRTFRWKIWDTNVIKASLLHDKSVQTSTTLEDIRQKRNQEAELLGYKSFVDLSIETKMATSVQEIYNVFNNLLATARPVQEYEIKELQMFASEEGLEGELQHWDIAFWGRQHLRSIHGYKEEDFTNYFSLPQVLNSLFELTEILFDVKIMEAKKPDVWHKDVQFFDVFDLKQSTTDPIANFYLDLYARGYEKVRVSQDTGYIVPIQHRSKISDIKPLIALIFNFQPPIGAKPSLLSFKDLQTLFRKFGHLLPYILTKAECSLIAGLSFVEWDAAFICDHFFENWLYEPLFLQKISCHQDTGESLSPDMIEKLIKAKMNLSGYNLCKELYLSQFDLELYSGKEFWNNIMGRLWKKYFVLPAYKRDCHICSFVPIFSGSWPAAYYSNIWSKMIAADLYSVFQNVSYKDKTSLKELGSRYRESFLCRSGIYPARENFRKFVGRDPNPKALLKNLRLDIKYNMLKINSETNQEI</sequence>
<feature type="domain" description="Oligopeptidase A N-terminal" evidence="11">
    <location>
        <begin position="81"/>
        <end position="199"/>
    </location>
</feature>
<dbReference type="Gene3D" id="1.10.1370.40">
    <property type="match status" value="1"/>
</dbReference>
<reference evidence="12 13" key="1">
    <citation type="submission" date="2015-07" db="EMBL/GenBank/DDBJ databases">
        <title>The genome of Eufriesea mexicana.</title>
        <authorList>
            <person name="Pan H."/>
            <person name="Kapheim K."/>
        </authorList>
    </citation>
    <scope>NUCLEOTIDE SEQUENCE [LARGE SCALE GENOMIC DNA]</scope>
    <source>
        <strain evidence="12">0111107269</strain>
        <tissue evidence="12">Whole body</tissue>
    </source>
</reference>
<dbReference type="GO" id="GO:0046872">
    <property type="term" value="F:metal ion binding"/>
    <property type="evidence" value="ECO:0007669"/>
    <property type="project" value="UniProtKB-UniRule"/>
</dbReference>
<evidence type="ECO:0000259" key="11">
    <source>
        <dbReference type="Pfam" id="PF19310"/>
    </source>
</evidence>
<keyword evidence="4 9" id="KW-0378">Hydrolase</keyword>
<dbReference type="InterPro" id="IPR034005">
    <property type="entry name" value="M3A_DCP"/>
</dbReference>
<dbReference type="Pfam" id="PF19310">
    <property type="entry name" value="TOP_N"/>
    <property type="match status" value="1"/>
</dbReference>
<dbReference type="PANTHER" id="PTHR11804">
    <property type="entry name" value="PROTEASE M3 THIMET OLIGOPEPTIDASE-RELATED"/>
    <property type="match status" value="1"/>
</dbReference>
<evidence type="ECO:0000313" key="13">
    <source>
        <dbReference type="Proteomes" id="UP000250275"/>
    </source>
</evidence>
<keyword evidence="6 9" id="KW-0482">Metalloprotease</keyword>
<feature type="domain" description="Peptidase M3A/M3B catalytic" evidence="10">
    <location>
        <begin position="274"/>
        <end position="730"/>
    </location>
</feature>
<proteinExistence type="inferred from homology"/>
<evidence type="ECO:0000256" key="1">
    <source>
        <dbReference type="ARBA" id="ARBA00006040"/>
    </source>
</evidence>
<dbReference type="EMBL" id="KQ776210">
    <property type="protein sequence ID" value="OAD52206.1"/>
    <property type="molecule type" value="Genomic_DNA"/>
</dbReference>
<dbReference type="SUPFAM" id="SSF55486">
    <property type="entry name" value="Metalloproteases ('zincins'), catalytic domain"/>
    <property type="match status" value="1"/>
</dbReference>
<dbReference type="EC" id="3.4.24.70" evidence="8"/>
<comment type="cofactor">
    <cofactor evidence="9">
        <name>Zn(2+)</name>
        <dbReference type="ChEBI" id="CHEBI:29105"/>
    </cofactor>
    <text evidence="9">Binds 1 zinc ion.</text>
</comment>
<evidence type="ECO:0000256" key="9">
    <source>
        <dbReference type="RuleBase" id="RU003435"/>
    </source>
</evidence>
<protein>
    <recommendedName>
        <fullName evidence="8">oligopeptidase A</fullName>
        <ecNumber evidence="8">3.4.24.70</ecNumber>
    </recommendedName>
</protein>
<comment type="catalytic activity">
    <reaction evidence="7">
        <text>Hydrolysis of oligopeptides, with broad specificity. Gly or Ala commonly occur as P1 or P1' residues, but more distant residues are also important, as is shown by the fact that Z-Gly-Pro-Gly-|-Gly-Pro-Ala is cleaved, but not Z-(Gly)(5).</text>
        <dbReference type="EC" id="3.4.24.70"/>
    </reaction>
</comment>
<evidence type="ECO:0000256" key="2">
    <source>
        <dbReference type="ARBA" id="ARBA00022670"/>
    </source>
</evidence>
<dbReference type="InterPro" id="IPR045090">
    <property type="entry name" value="Pept_M3A_M3B"/>
</dbReference>
<evidence type="ECO:0000256" key="8">
    <source>
        <dbReference type="ARBA" id="ARBA00026100"/>
    </source>
</evidence>
<comment type="similarity">
    <text evidence="1 9">Belongs to the peptidase M3 family.</text>
</comment>
<dbReference type="Proteomes" id="UP000250275">
    <property type="component" value="Unassembled WGS sequence"/>
</dbReference>
<dbReference type="InterPro" id="IPR045666">
    <property type="entry name" value="OpdA_N"/>
</dbReference>
<evidence type="ECO:0000256" key="6">
    <source>
        <dbReference type="ARBA" id="ARBA00023049"/>
    </source>
</evidence>
<name>A0A310S737_9HYME</name>
<dbReference type="GO" id="GO:0006508">
    <property type="term" value="P:proteolysis"/>
    <property type="evidence" value="ECO:0007669"/>
    <property type="project" value="UniProtKB-KW"/>
</dbReference>
<dbReference type="OrthoDB" id="534666at2759"/>
<dbReference type="AlphaFoldDB" id="A0A310S737"/>
<dbReference type="Gene3D" id="3.40.390.10">
    <property type="entry name" value="Collagenase (Catalytic Domain)"/>
    <property type="match status" value="1"/>
</dbReference>
<keyword evidence="3 9" id="KW-0479">Metal-binding</keyword>
<dbReference type="InterPro" id="IPR024079">
    <property type="entry name" value="MetalloPept_cat_dom_sf"/>
</dbReference>